<evidence type="ECO:0000256" key="1">
    <source>
        <dbReference type="SAM" id="Phobius"/>
    </source>
</evidence>
<sequence>MMQEKNRNILTKAITSLKDRKVKKSLWDNIIGALGESTEKGKEHLDRNLEAYKKKTMTAPDLWRDIQSNLNATEGNQAHLKRAIQELPEYNLPSEDFELIISSIDKGKESGKNTRFWISGIAASIIFILGIYYLSIVQHIPEEQITISYTEEQISGEMNAFELITQFSEQDEVLAFVEENCLQVALKCESPEFKGLLDQYLELDTTKQDLLKELAMHQEQVRLMDYLVRIEKEQTEVGKKLITLLLS</sequence>
<dbReference type="RefSeq" id="WP_346751495.1">
    <property type="nucleotide sequence ID" value="NZ_JAUJEA010000003.1"/>
</dbReference>
<dbReference type="Proteomes" id="UP001172082">
    <property type="component" value="Unassembled WGS sequence"/>
</dbReference>
<reference evidence="2" key="1">
    <citation type="submission" date="2023-06" db="EMBL/GenBank/DDBJ databases">
        <title>Genomic of Parafulvivirga corallium.</title>
        <authorList>
            <person name="Wang G."/>
        </authorList>
    </citation>
    <scope>NUCLEOTIDE SEQUENCE</scope>
    <source>
        <strain evidence="2">BMA10</strain>
    </source>
</reference>
<keyword evidence="1" id="KW-0812">Transmembrane</keyword>
<comment type="caution">
    <text evidence="2">The sequence shown here is derived from an EMBL/GenBank/DDBJ whole genome shotgun (WGS) entry which is preliminary data.</text>
</comment>
<evidence type="ECO:0000313" key="2">
    <source>
        <dbReference type="EMBL" id="MDN5201465.1"/>
    </source>
</evidence>
<feature type="transmembrane region" description="Helical" evidence="1">
    <location>
        <begin position="116"/>
        <end position="134"/>
    </location>
</feature>
<proteinExistence type="predicted"/>
<keyword evidence="3" id="KW-1185">Reference proteome</keyword>
<keyword evidence="1" id="KW-1133">Transmembrane helix</keyword>
<keyword evidence="1" id="KW-0472">Membrane</keyword>
<gene>
    <name evidence="2" type="ORF">QQ008_08835</name>
</gene>
<protein>
    <recommendedName>
        <fullName evidence="4">Anti-sigma factor</fullName>
    </recommendedName>
</protein>
<accession>A0ABT8KPJ9</accession>
<organism evidence="2 3">
    <name type="scientific">Splendidivirga corallicola</name>
    <dbReference type="NCBI Taxonomy" id="3051826"/>
    <lineage>
        <taxon>Bacteria</taxon>
        <taxon>Pseudomonadati</taxon>
        <taxon>Bacteroidota</taxon>
        <taxon>Cytophagia</taxon>
        <taxon>Cytophagales</taxon>
        <taxon>Splendidivirgaceae</taxon>
        <taxon>Splendidivirga</taxon>
    </lineage>
</organism>
<evidence type="ECO:0000313" key="3">
    <source>
        <dbReference type="Proteomes" id="UP001172082"/>
    </source>
</evidence>
<evidence type="ECO:0008006" key="4">
    <source>
        <dbReference type="Google" id="ProtNLM"/>
    </source>
</evidence>
<dbReference type="EMBL" id="JAUJEA010000003">
    <property type="protein sequence ID" value="MDN5201465.1"/>
    <property type="molecule type" value="Genomic_DNA"/>
</dbReference>
<name>A0ABT8KPJ9_9BACT</name>